<accession>J6HBN9</accession>
<dbReference type="EMBL" id="ALNK01000021">
    <property type="protein sequence ID" value="EJU22540.1"/>
    <property type="molecule type" value="Genomic_DNA"/>
</dbReference>
<dbReference type="AlphaFoldDB" id="J6HBN9"/>
<proteinExistence type="predicted"/>
<name>J6HBN9_9FIRM</name>
<evidence type="ECO:0000313" key="1">
    <source>
        <dbReference type="EMBL" id="EJU22540.1"/>
    </source>
</evidence>
<comment type="caution">
    <text evidence="1">The sequence shown here is derived from an EMBL/GenBank/DDBJ whole genome shotgun (WGS) entry which is preliminary data.</text>
</comment>
<reference evidence="1 2" key="1">
    <citation type="submission" date="2012-07" db="EMBL/GenBank/DDBJ databases">
        <authorList>
            <person name="Durkin A.S."/>
            <person name="McCorrison J."/>
            <person name="Torralba M."/>
            <person name="Gillis M."/>
            <person name="Methe B."/>
            <person name="Sutton G."/>
            <person name="Nelson K.E."/>
        </authorList>
    </citation>
    <scope>NUCLEOTIDE SEQUENCE [LARGE SCALE GENOMIC DNA]</scope>
    <source>
        <strain evidence="1 2">OBRC8</strain>
    </source>
</reference>
<dbReference type="RefSeq" id="WP_009530999.1">
    <property type="nucleotide sequence ID" value="NZ_ALNK01000021.1"/>
</dbReference>
<protein>
    <submittedName>
        <fullName evidence="1">Uncharacterized protein</fullName>
    </submittedName>
</protein>
<keyword evidence="2" id="KW-1185">Reference proteome</keyword>
<evidence type="ECO:0000313" key="2">
    <source>
        <dbReference type="Proteomes" id="UP000005244"/>
    </source>
</evidence>
<dbReference type="Proteomes" id="UP000005244">
    <property type="component" value="Unassembled WGS sequence"/>
</dbReference>
<organism evidence="1 2">
    <name type="scientific">Peptoanaerobacter stomatis</name>
    <dbReference type="NCBI Taxonomy" id="796937"/>
    <lineage>
        <taxon>Bacteria</taxon>
        <taxon>Bacillati</taxon>
        <taxon>Bacillota</taxon>
        <taxon>Clostridia</taxon>
        <taxon>Peptostreptococcales</taxon>
        <taxon>Filifactoraceae</taxon>
        <taxon>Peptoanaerobacter</taxon>
    </lineage>
</organism>
<gene>
    <name evidence="1" type="ORF">HMPREF1143_1774</name>
</gene>
<sequence>MNKITVTFNNYKTYDFITDDINIQENDFVLVTSPVSDSGFGIARAVEVEENTQDTYHKQIVSKLNVVGDLAQEISEQTYYDFGEIFLQSNEITFLYKKDKEKTLQKILSELIDDKIKYIPIQKYDVGNEFYMLQLSNIKTDNCVEIDYIINKMYINISKYDCAKTQTWRNVEFENYVFNNIPTEPVIINIEDFNDTLSESIDIIKNTVSENVRYRTTFSSGEYMLDDYVFEYKTYNGDNDYDFDEMCKEYNIFQLNTKKFIDDNIESIYDTAIRAYSIELILPIQIEVPDKYKELEFALNTTYVKIAEATITALQASPDVYDRYGTEWVDEEDVVTTYDANTIIEFNPKYK</sequence>